<feature type="chain" id="PRO_5043662743" evidence="1">
    <location>
        <begin position="28"/>
        <end position="190"/>
    </location>
</feature>
<sequence>MGRQPTNLALALTVLFLFEHLAVMALADPAPTPDAKSRAFQQAIESCSDKCKFAIAACLQASPGAQKLMAQEKYCDVMNYSDQGVSVYDCLVKSLACTDDEFNKLKHVACGASSLHCGYSGMIETFFSLGNLINKWCQRLYLAQAGGARGPDNLSLCPNNRQFRLSKSHSKMCNARLIVHYYNTLVLCYY</sequence>
<evidence type="ECO:0000313" key="3">
    <source>
        <dbReference type="Proteomes" id="UP001497497"/>
    </source>
</evidence>
<organism evidence="2 3">
    <name type="scientific">Lymnaea stagnalis</name>
    <name type="common">Great pond snail</name>
    <name type="synonym">Helix stagnalis</name>
    <dbReference type="NCBI Taxonomy" id="6523"/>
    <lineage>
        <taxon>Eukaryota</taxon>
        <taxon>Metazoa</taxon>
        <taxon>Spiralia</taxon>
        <taxon>Lophotrochozoa</taxon>
        <taxon>Mollusca</taxon>
        <taxon>Gastropoda</taxon>
        <taxon>Heterobranchia</taxon>
        <taxon>Euthyneura</taxon>
        <taxon>Panpulmonata</taxon>
        <taxon>Hygrophila</taxon>
        <taxon>Lymnaeoidea</taxon>
        <taxon>Lymnaeidae</taxon>
        <taxon>Lymnaea</taxon>
    </lineage>
</organism>
<reference evidence="2 3" key="1">
    <citation type="submission" date="2024-04" db="EMBL/GenBank/DDBJ databases">
        <authorList>
            <consortium name="Genoscope - CEA"/>
            <person name="William W."/>
        </authorList>
    </citation>
    <scope>NUCLEOTIDE SEQUENCE [LARGE SCALE GENOMIC DNA]</scope>
</reference>
<keyword evidence="3" id="KW-1185">Reference proteome</keyword>
<dbReference type="Proteomes" id="UP001497497">
    <property type="component" value="Unassembled WGS sequence"/>
</dbReference>
<feature type="signal peptide" evidence="1">
    <location>
        <begin position="1"/>
        <end position="27"/>
    </location>
</feature>
<evidence type="ECO:0000256" key="1">
    <source>
        <dbReference type="SAM" id="SignalP"/>
    </source>
</evidence>
<evidence type="ECO:0000313" key="2">
    <source>
        <dbReference type="EMBL" id="CAL1540374.1"/>
    </source>
</evidence>
<comment type="caution">
    <text evidence="2">The sequence shown here is derived from an EMBL/GenBank/DDBJ whole genome shotgun (WGS) entry which is preliminary data.</text>
</comment>
<gene>
    <name evidence="2" type="ORF">GSLYS_00014023001</name>
</gene>
<keyword evidence="1" id="KW-0732">Signal</keyword>
<dbReference type="EMBL" id="CAXITT010000379">
    <property type="protein sequence ID" value="CAL1540374.1"/>
    <property type="molecule type" value="Genomic_DNA"/>
</dbReference>
<proteinExistence type="predicted"/>
<dbReference type="AlphaFoldDB" id="A0AAV2I173"/>
<protein>
    <submittedName>
        <fullName evidence="2">Uncharacterized protein</fullName>
    </submittedName>
</protein>
<name>A0AAV2I173_LYMST</name>
<accession>A0AAV2I173</accession>